<accession>A0A5D0MH33</accession>
<dbReference type="InterPro" id="IPR007359">
    <property type="entry name" value="SigmaE_reg_RseC_MucC"/>
</dbReference>
<organism evidence="2 3">
    <name type="scientific">Candidatus Mcinerneyibacterium aminivorans</name>
    <dbReference type="NCBI Taxonomy" id="2703815"/>
    <lineage>
        <taxon>Bacteria</taxon>
        <taxon>Candidatus Macinerneyibacteriota</taxon>
        <taxon>Candidatus Mcinerneyibacteria</taxon>
        <taxon>Candidatus Mcinerneyibacteriales</taxon>
        <taxon>Candidatus Mcinerneyibacteriaceae</taxon>
        <taxon>Candidatus Mcinerneyibacterium</taxon>
    </lineage>
</organism>
<evidence type="ECO:0000313" key="2">
    <source>
        <dbReference type="EMBL" id="TYB31712.1"/>
    </source>
</evidence>
<dbReference type="PANTHER" id="PTHR35867:SF1">
    <property type="entry name" value="PROTEIN RSEC"/>
    <property type="match status" value="1"/>
</dbReference>
<reference evidence="2" key="1">
    <citation type="submission" date="2019-08" db="EMBL/GenBank/DDBJ databases">
        <title>Genomic characterization of a novel candidate phylum (ARYD3) from a high temperature, high salinity tertiary oil reservoir in north central Oklahoma, USA.</title>
        <authorList>
            <person name="Youssef N.H."/>
            <person name="Yadav A."/>
            <person name="Elshahed M.S."/>
        </authorList>
    </citation>
    <scope>NUCLEOTIDE SEQUENCE [LARGE SCALE GENOMIC DNA]</scope>
    <source>
        <strain evidence="2">ARYD3</strain>
    </source>
</reference>
<dbReference type="EMBL" id="VSIX01000029">
    <property type="protein sequence ID" value="TYB31712.1"/>
    <property type="molecule type" value="Genomic_DNA"/>
</dbReference>
<evidence type="ECO:0000256" key="1">
    <source>
        <dbReference type="SAM" id="Phobius"/>
    </source>
</evidence>
<dbReference type="Pfam" id="PF04246">
    <property type="entry name" value="RseC_MucC"/>
    <property type="match status" value="1"/>
</dbReference>
<dbReference type="Proteomes" id="UP000324143">
    <property type="component" value="Unassembled WGS sequence"/>
</dbReference>
<comment type="caution">
    <text evidence="2">The sequence shown here is derived from an EMBL/GenBank/DDBJ whole genome shotgun (WGS) entry which is preliminary data.</text>
</comment>
<keyword evidence="1" id="KW-1133">Transmembrane helix</keyword>
<protein>
    <submittedName>
        <fullName evidence="2">SoxR reducing system RseC family protein</fullName>
    </submittedName>
</protein>
<keyword evidence="1" id="KW-0472">Membrane</keyword>
<keyword evidence="1" id="KW-0812">Transmembrane</keyword>
<feature type="transmembrane region" description="Helical" evidence="1">
    <location>
        <begin position="64"/>
        <end position="86"/>
    </location>
</feature>
<name>A0A5D0MH33_9BACT</name>
<feature type="transmembrane region" description="Helical" evidence="1">
    <location>
        <begin position="92"/>
        <end position="109"/>
    </location>
</feature>
<evidence type="ECO:0000313" key="3">
    <source>
        <dbReference type="Proteomes" id="UP000324143"/>
    </source>
</evidence>
<keyword evidence="3" id="KW-1185">Reference proteome</keyword>
<dbReference type="PANTHER" id="PTHR35867">
    <property type="entry name" value="PROTEIN RSEC"/>
    <property type="match status" value="1"/>
</dbReference>
<sequence>MEIIGKIKKIKNNKYHIKTLPSEKCSDCNVCEAEQNIWLETKHYKKKYEIGDTVKIKYDKKFSYLIFLIYILPVMFLIIGAIVSSYLFDKEIYTVLSGLILMGAGIFIVRKIDFKYRRKFIPEIEEYEFEDKEVI</sequence>
<proteinExistence type="predicted"/>
<dbReference type="AlphaFoldDB" id="A0A5D0MH33"/>
<gene>
    <name evidence="2" type="ORF">FXF47_02250</name>
</gene>